<dbReference type="EMBL" id="QFGA01000002">
    <property type="protein sequence ID" value="TEB05554.1"/>
    <property type="molecule type" value="Genomic_DNA"/>
</dbReference>
<dbReference type="NCBIfam" id="TIGR00254">
    <property type="entry name" value="GGDEF"/>
    <property type="match status" value="1"/>
</dbReference>
<feature type="domain" description="GGDEF" evidence="3">
    <location>
        <begin position="143"/>
        <end position="278"/>
    </location>
</feature>
<keyword evidence="2" id="KW-0129">CBS domain</keyword>
<protein>
    <submittedName>
        <fullName evidence="5">Inosine-5'-monophosphate dehydrogenase</fullName>
        <ecNumber evidence="5">1.1.1.205</ecNumber>
    </submittedName>
</protein>
<dbReference type="PROSITE" id="PS51371">
    <property type="entry name" value="CBS"/>
    <property type="match status" value="2"/>
</dbReference>
<feature type="domain" description="CBS" evidence="4">
    <location>
        <begin position="66"/>
        <end position="121"/>
    </location>
</feature>
<dbReference type="SMART" id="SM00267">
    <property type="entry name" value="GGDEF"/>
    <property type="match status" value="1"/>
</dbReference>
<organism evidence="5 6">
    <name type="scientific">Pelotomaculum schinkii</name>
    <dbReference type="NCBI Taxonomy" id="78350"/>
    <lineage>
        <taxon>Bacteria</taxon>
        <taxon>Bacillati</taxon>
        <taxon>Bacillota</taxon>
        <taxon>Clostridia</taxon>
        <taxon>Eubacteriales</taxon>
        <taxon>Desulfotomaculaceae</taxon>
        <taxon>Pelotomaculum</taxon>
    </lineage>
</organism>
<evidence type="ECO:0000259" key="4">
    <source>
        <dbReference type="PROSITE" id="PS51371"/>
    </source>
</evidence>
<dbReference type="InterPro" id="IPR046342">
    <property type="entry name" value="CBS_dom_sf"/>
</dbReference>
<dbReference type="PANTHER" id="PTHR48108">
    <property type="entry name" value="CBS DOMAIN-CONTAINING PROTEIN CBSX2, CHLOROPLASTIC"/>
    <property type="match status" value="1"/>
</dbReference>
<evidence type="ECO:0000259" key="3">
    <source>
        <dbReference type="PROSITE" id="PS50887"/>
    </source>
</evidence>
<dbReference type="GO" id="GO:0003938">
    <property type="term" value="F:IMP dehydrogenase activity"/>
    <property type="evidence" value="ECO:0007669"/>
    <property type="project" value="UniProtKB-EC"/>
</dbReference>
<keyword evidence="1" id="KW-0677">Repeat</keyword>
<name>A0A4Y7R9D4_9FIRM</name>
<dbReference type="Gene3D" id="3.10.580.10">
    <property type="entry name" value="CBS-domain"/>
    <property type="match status" value="2"/>
</dbReference>
<dbReference type="EC" id="1.1.1.205" evidence="5"/>
<keyword evidence="6" id="KW-1185">Reference proteome</keyword>
<gene>
    <name evidence="5" type="primary">guaB_2</name>
    <name evidence="5" type="ORF">Psch_02595</name>
</gene>
<dbReference type="InterPro" id="IPR000160">
    <property type="entry name" value="GGDEF_dom"/>
</dbReference>
<reference evidence="5 6" key="1">
    <citation type="journal article" date="2018" name="Environ. Microbiol.">
        <title>Novel energy conservation strategies and behaviour of Pelotomaculum schinkii driving syntrophic propionate catabolism.</title>
        <authorList>
            <person name="Hidalgo-Ahumada C.A.P."/>
            <person name="Nobu M.K."/>
            <person name="Narihiro T."/>
            <person name="Tamaki H."/>
            <person name="Liu W.T."/>
            <person name="Kamagata Y."/>
            <person name="Stams A.J.M."/>
            <person name="Imachi H."/>
            <person name="Sousa D.Z."/>
        </authorList>
    </citation>
    <scope>NUCLEOTIDE SEQUENCE [LARGE SCALE GENOMIC DNA]</scope>
    <source>
        <strain evidence="5 6">HH</strain>
    </source>
</reference>
<dbReference type="Proteomes" id="UP000298324">
    <property type="component" value="Unassembled WGS sequence"/>
</dbReference>
<dbReference type="AlphaFoldDB" id="A0A4Y7R9D4"/>
<dbReference type="PANTHER" id="PTHR48108:SF26">
    <property type="entry name" value="CBS DOMAIN-CONTAINING PROTEIN DDB_G0289609"/>
    <property type="match status" value="1"/>
</dbReference>
<dbReference type="Pfam" id="PF00990">
    <property type="entry name" value="GGDEF"/>
    <property type="match status" value="1"/>
</dbReference>
<keyword evidence="5" id="KW-0560">Oxidoreductase</keyword>
<evidence type="ECO:0000256" key="2">
    <source>
        <dbReference type="PROSITE-ProRule" id="PRU00703"/>
    </source>
</evidence>
<feature type="domain" description="CBS" evidence="4">
    <location>
        <begin position="8"/>
        <end position="65"/>
    </location>
</feature>
<comment type="caution">
    <text evidence="5">The sequence shown here is derived from an EMBL/GenBank/DDBJ whole genome shotgun (WGS) entry which is preliminary data.</text>
</comment>
<accession>A0A4Y7R9D4</accession>
<dbReference type="InterPro" id="IPR029787">
    <property type="entry name" value="Nucleotide_cyclase"/>
</dbReference>
<sequence length="278" mass="30762">MSGISNYMRTPVITVDILDSVAQAVLLMEKNCVGGLPVLEDGKLCGIITSRDTRRSHMNRIVADAMSKNPVCICPNTSLWDAINLIEEKKVERLPVIENGKLVGIVTKKTLLTEASKHEDTLTGLKKTIYLRYLVENIIKYGKEATIIFFDINNFGDINKKYGHVRGDTCLKIIGRLLSESTENGVYFPGRYAGDEFMAVTTEDIECSREWAIKIINKIEVSTKERGVPITIVAGIARGHRVGTSDSYLTTAVDNLINMASLASTLSKEKGIQITYVE</sequence>
<dbReference type="CDD" id="cd01949">
    <property type="entry name" value="GGDEF"/>
    <property type="match status" value="1"/>
</dbReference>
<dbReference type="SMART" id="SM00116">
    <property type="entry name" value="CBS"/>
    <property type="match status" value="2"/>
</dbReference>
<dbReference type="Gene3D" id="3.30.70.270">
    <property type="match status" value="1"/>
</dbReference>
<evidence type="ECO:0000256" key="1">
    <source>
        <dbReference type="ARBA" id="ARBA00022737"/>
    </source>
</evidence>
<dbReference type="SUPFAM" id="SSF54631">
    <property type="entry name" value="CBS-domain pair"/>
    <property type="match status" value="1"/>
</dbReference>
<dbReference type="Pfam" id="PF00571">
    <property type="entry name" value="CBS"/>
    <property type="match status" value="2"/>
</dbReference>
<dbReference type="RefSeq" id="WP_134220213.1">
    <property type="nucleotide sequence ID" value="NZ_QFGA01000002.1"/>
</dbReference>
<evidence type="ECO:0000313" key="5">
    <source>
        <dbReference type="EMBL" id="TEB05554.1"/>
    </source>
</evidence>
<dbReference type="SUPFAM" id="SSF55073">
    <property type="entry name" value="Nucleotide cyclase"/>
    <property type="match status" value="1"/>
</dbReference>
<dbReference type="InterPro" id="IPR000644">
    <property type="entry name" value="CBS_dom"/>
</dbReference>
<dbReference type="PROSITE" id="PS50887">
    <property type="entry name" value="GGDEF"/>
    <property type="match status" value="1"/>
</dbReference>
<proteinExistence type="predicted"/>
<dbReference type="InterPro" id="IPR043128">
    <property type="entry name" value="Rev_trsase/Diguanyl_cyclase"/>
</dbReference>
<dbReference type="InterPro" id="IPR051462">
    <property type="entry name" value="CBS_domain-containing"/>
</dbReference>
<evidence type="ECO:0000313" key="6">
    <source>
        <dbReference type="Proteomes" id="UP000298324"/>
    </source>
</evidence>